<sequence length="93" mass="10446">MANTLRANAIKKATRQEIACEVEEISSTSLEHWDEDECKKKWRNQHSLIQCPSLHSSQKHITGCSNISKCSKRPLQTSFGLASRHFAFASASN</sequence>
<organism evidence="1 2">
    <name type="scientific">Plakobranchus ocellatus</name>
    <dbReference type="NCBI Taxonomy" id="259542"/>
    <lineage>
        <taxon>Eukaryota</taxon>
        <taxon>Metazoa</taxon>
        <taxon>Spiralia</taxon>
        <taxon>Lophotrochozoa</taxon>
        <taxon>Mollusca</taxon>
        <taxon>Gastropoda</taxon>
        <taxon>Heterobranchia</taxon>
        <taxon>Euthyneura</taxon>
        <taxon>Panpulmonata</taxon>
        <taxon>Sacoglossa</taxon>
        <taxon>Placobranchoidea</taxon>
        <taxon>Plakobranchidae</taxon>
        <taxon>Plakobranchus</taxon>
    </lineage>
</organism>
<dbReference type="AlphaFoldDB" id="A0AAV3XS20"/>
<keyword evidence="2" id="KW-1185">Reference proteome</keyword>
<dbReference type="Proteomes" id="UP000735302">
    <property type="component" value="Unassembled WGS sequence"/>
</dbReference>
<dbReference type="EMBL" id="BLXT01000008">
    <property type="protein sequence ID" value="GFN73502.1"/>
    <property type="molecule type" value="Genomic_DNA"/>
</dbReference>
<proteinExistence type="predicted"/>
<name>A0AAV3XS20_9GAST</name>
<evidence type="ECO:0000313" key="1">
    <source>
        <dbReference type="EMBL" id="GFN73502.1"/>
    </source>
</evidence>
<evidence type="ECO:0000313" key="2">
    <source>
        <dbReference type="Proteomes" id="UP000735302"/>
    </source>
</evidence>
<comment type="caution">
    <text evidence="1">The sequence shown here is derived from an EMBL/GenBank/DDBJ whole genome shotgun (WGS) entry which is preliminary data.</text>
</comment>
<reference evidence="1 2" key="1">
    <citation type="journal article" date="2021" name="Elife">
        <title>Chloroplast acquisition without the gene transfer in kleptoplastic sea slugs, Plakobranchus ocellatus.</title>
        <authorList>
            <person name="Maeda T."/>
            <person name="Takahashi S."/>
            <person name="Yoshida T."/>
            <person name="Shimamura S."/>
            <person name="Takaki Y."/>
            <person name="Nagai Y."/>
            <person name="Toyoda A."/>
            <person name="Suzuki Y."/>
            <person name="Arimoto A."/>
            <person name="Ishii H."/>
            <person name="Satoh N."/>
            <person name="Nishiyama T."/>
            <person name="Hasebe M."/>
            <person name="Maruyama T."/>
            <person name="Minagawa J."/>
            <person name="Obokata J."/>
            <person name="Shigenobu S."/>
        </authorList>
    </citation>
    <scope>NUCLEOTIDE SEQUENCE [LARGE SCALE GENOMIC DNA]</scope>
</reference>
<accession>A0AAV3XS20</accession>
<protein>
    <submittedName>
        <fullName evidence="1">Uncharacterized protein</fullName>
    </submittedName>
</protein>
<gene>
    <name evidence="1" type="ORF">PoB_000000800</name>
</gene>